<sequence>MPTGTNDARGSGRAEATARTGARVRARQRPDTFAVGGVIAVLLLASVYVWASVLSPQGRVAAVTSVGVKGYCESGWVVPDAGDGPIPMAGKPAEAVLGSGGSVTVTVRGLTGDAVDLEPPVVEVVSRRPALPGVFLPSPCGGPVPTDGLTVDLDRPTTVLGPDGRPAEFPHRVSGTEPGHVVIRPLSTTDDVEWRLRIPWSSGVGRGELVVDDDGKPLRTTATSAARPFCVEEPYSARWVSCPDIG</sequence>
<proteinExistence type="predicted"/>
<organism evidence="3 4">
    <name type="scientific">Umezawaea tangerina</name>
    <dbReference type="NCBI Taxonomy" id="84725"/>
    <lineage>
        <taxon>Bacteria</taxon>
        <taxon>Bacillati</taxon>
        <taxon>Actinomycetota</taxon>
        <taxon>Actinomycetes</taxon>
        <taxon>Pseudonocardiales</taxon>
        <taxon>Pseudonocardiaceae</taxon>
        <taxon>Umezawaea</taxon>
    </lineage>
</organism>
<feature type="region of interest" description="Disordered" evidence="1">
    <location>
        <begin position="1"/>
        <end position="25"/>
    </location>
</feature>
<reference evidence="3 4" key="1">
    <citation type="submission" date="2018-03" db="EMBL/GenBank/DDBJ databases">
        <title>Genomic Encyclopedia of Archaeal and Bacterial Type Strains, Phase II (KMG-II): from individual species to whole genera.</title>
        <authorList>
            <person name="Goeker M."/>
        </authorList>
    </citation>
    <scope>NUCLEOTIDE SEQUENCE [LARGE SCALE GENOMIC DNA]</scope>
    <source>
        <strain evidence="3 4">DSM 44720</strain>
    </source>
</reference>
<dbReference type="OrthoDB" id="3359627at2"/>
<evidence type="ECO:0000256" key="2">
    <source>
        <dbReference type="SAM" id="Phobius"/>
    </source>
</evidence>
<evidence type="ECO:0000313" key="3">
    <source>
        <dbReference type="EMBL" id="PRY37963.1"/>
    </source>
</evidence>
<feature type="transmembrane region" description="Helical" evidence="2">
    <location>
        <begin position="33"/>
        <end position="51"/>
    </location>
</feature>
<keyword evidence="2" id="KW-0812">Transmembrane</keyword>
<dbReference type="AlphaFoldDB" id="A0A2T0SX86"/>
<keyword evidence="2" id="KW-0472">Membrane</keyword>
<name>A0A2T0SX86_9PSEU</name>
<keyword evidence="2" id="KW-1133">Transmembrane helix</keyword>
<dbReference type="RefSeq" id="WP_106190930.1">
    <property type="nucleotide sequence ID" value="NZ_PVTF01000009.1"/>
</dbReference>
<keyword evidence="4" id="KW-1185">Reference proteome</keyword>
<evidence type="ECO:0000313" key="4">
    <source>
        <dbReference type="Proteomes" id="UP000239494"/>
    </source>
</evidence>
<dbReference type="EMBL" id="PVTF01000009">
    <property type="protein sequence ID" value="PRY37963.1"/>
    <property type="molecule type" value="Genomic_DNA"/>
</dbReference>
<feature type="compositionally biased region" description="Low complexity" evidence="1">
    <location>
        <begin position="8"/>
        <end position="21"/>
    </location>
</feature>
<accession>A0A2T0SX86</accession>
<evidence type="ECO:0000256" key="1">
    <source>
        <dbReference type="SAM" id="MobiDB-lite"/>
    </source>
</evidence>
<dbReference type="Proteomes" id="UP000239494">
    <property type="component" value="Unassembled WGS sequence"/>
</dbReference>
<comment type="caution">
    <text evidence="3">The sequence shown here is derived from an EMBL/GenBank/DDBJ whole genome shotgun (WGS) entry which is preliminary data.</text>
</comment>
<protein>
    <submittedName>
        <fullName evidence="3">Uncharacterized protein</fullName>
    </submittedName>
</protein>
<gene>
    <name evidence="3" type="ORF">CLV43_109183</name>
</gene>